<evidence type="ECO:0000259" key="5">
    <source>
        <dbReference type="PROSITE" id="PS50977"/>
    </source>
</evidence>
<dbReference type="EMBL" id="BJCL01000001">
    <property type="protein sequence ID" value="GCL61414.1"/>
    <property type="molecule type" value="Genomic_DNA"/>
</dbReference>
<feature type="domain" description="HTH tetR-type" evidence="5">
    <location>
        <begin position="14"/>
        <end position="74"/>
    </location>
</feature>
<dbReference type="InterPro" id="IPR036271">
    <property type="entry name" value="Tet_transcr_reg_TetR-rel_C_sf"/>
</dbReference>
<keyword evidence="2 4" id="KW-0238">DNA-binding</keyword>
<dbReference type="SUPFAM" id="SSF48498">
    <property type="entry name" value="Tetracyclin repressor-like, C-terminal domain"/>
    <property type="match status" value="1"/>
</dbReference>
<sequence>MPHTDTAHRRRRKEARPQELLDAALALFVQKGFAATRAEEVAALAGVSKGTLYLYYPSKEELLKAVIAHYLSARIAAGAAQAAEHSGTATALLQGILIDWWTQLYDSPASGVFKLVITEVRNFPEIAEFYHREVVERAHDLLGRVVSQGIAQGEFRPVDVDHAVHSLVLPLVMICLHRHSFGACTPADWHLDGRAFIAQHVQLVLAGLCVRPPEPAPAARPTA</sequence>
<evidence type="ECO:0000256" key="1">
    <source>
        <dbReference type="ARBA" id="ARBA00023015"/>
    </source>
</evidence>
<dbReference type="FunFam" id="1.10.10.60:FF:000141">
    <property type="entry name" value="TetR family transcriptional regulator"/>
    <property type="match status" value="1"/>
</dbReference>
<dbReference type="Proteomes" id="UP000301751">
    <property type="component" value="Unassembled WGS sequence"/>
</dbReference>
<organism evidence="6 7">
    <name type="scientific">Pseudaquabacterium pictum</name>
    <dbReference type="NCBI Taxonomy" id="2315236"/>
    <lineage>
        <taxon>Bacteria</taxon>
        <taxon>Pseudomonadati</taxon>
        <taxon>Pseudomonadota</taxon>
        <taxon>Betaproteobacteria</taxon>
        <taxon>Burkholderiales</taxon>
        <taxon>Sphaerotilaceae</taxon>
        <taxon>Pseudaquabacterium</taxon>
    </lineage>
</organism>
<protein>
    <submittedName>
        <fullName evidence="6">TetR family transcriptional regulator</fullName>
    </submittedName>
</protein>
<dbReference type="Gene3D" id="1.10.10.60">
    <property type="entry name" value="Homeodomain-like"/>
    <property type="match status" value="1"/>
</dbReference>
<dbReference type="RefSeq" id="WP_137731165.1">
    <property type="nucleotide sequence ID" value="NZ_BJCL01000001.1"/>
</dbReference>
<dbReference type="PRINTS" id="PR00455">
    <property type="entry name" value="HTHTETR"/>
</dbReference>
<dbReference type="SUPFAM" id="SSF46689">
    <property type="entry name" value="Homeodomain-like"/>
    <property type="match status" value="1"/>
</dbReference>
<keyword evidence="1" id="KW-0805">Transcription regulation</keyword>
<accession>A0A480AIE4</accession>
<proteinExistence type="predicted"/>
<keyword evidence="7" id="KW-1185">Reference proteome</keyword>
<dbReference type="Gene3D" id="1.10.357.10">
    <property type="entry name" value="Tetracycline Repressor, domain 2"/>
    <property type="match status" value="1"/>
</dbReference>
<dbReference type="GO" id="GO:0003700">
    <property type="term" value="F:DNA-binding transcription factor activity"/>
    <property type="evidence" value="ECO:0007669"/>
    <property type="project" value="TreeGrafter"/>
</dbReference>
<comment type="caution">
    <text evidence="6">The sequence shown here is derived from an EMBL/GenBank/DDBJ whole genome shotgun (WGS) entry which is preliminary data.</text>
</comment>
<evidence type="ECO:0000256" key="4">
    <source>
        <dbReference type="PROSITE-ProRule" id="PRU00335"/>
    </source>
</evidence>
<dbReference type="PANTHER" id="PTHR30055:SF234">
    <property type="entry name" value="HTH-TYPE TRANSCRIPTIONAL REGULATOR BETI"/>
    <property type="match status" value="1"/>
</dbReference>
<feature type="DNA-binding region" description="H-T-H motif" evidence="4">
    <location>
        <begin position="37"/>
        <end position="56"/>
    </location>
</feature>
<gene>
    <name evidence="6" type="ORF">AQPW35_04950</name>
</gene>
<dbReference type="InterPro" id="IPR001647">
    <property type="entry name" value="HTH_TetR"/>
</dbReference>
<dbReference type="Pfam" id="PF00440">
    <property type="entry name" value="TetR_N"/>
    <property type="match status" value="1"/>
</dbReference>
<dbReference type="PROSITE" id="PS50977">
    <property type="entry name" value="HTH_TETR_2"/>
    <property type="match status" value="1"/>
</dbReference>
<dbReference type="InterPro" id="IPR009057">
    <property type="entry name" value="Homeodomain-like_sf"/>
</dbReference>
<dbReference type="Pfam" id="PF16859">
    <property type="entry name" value="TetR_C_11"/>
    <property type="match status" value="1"/>
</dbReference>
<dbReference type="OrthoDB" id="9809994at2"/>
<evidence type="ECO:0000313" key="6">
    <source>
        <dbReference type="EMBL" id="GCL61414.1"/>
    </source>
</evidence>
<keyword evidence="3" id="KW-0804">Transcription</keyword>
<evidence type="ECO:0000313" key="7">
    <source>
        <dbReference type="Proteomes" id="UP000301751"/>
    </source>
</evidence>
<dbReference type="AlphaFoldDB" id="A0A480AIE4"/>
<dbReference type="InterPro" id="IPR050109">
    <property type="entry name" value="HTH-type_TetR-like_transc_reg"/>
</dbReference>
<dbReference type="InterPro" id="IPR011075">
    <property type="entry name" value="TetR_C"/>
</dbReference>
<evidence type="ECO:0000256" key="2">
    <source>
        <dbReference type="ARBA" id="ARBA00023125"/>
    </source>
</evidence>
<dbReference type="PANTHER" id="PTHR30055">
    <property type="entry name" value="HTH-TYPE TRANSCRIPTIONAL REGULATOR RUTR"/>
    <property type="match status" value="1"/>
</dbReference>
<dbReference type="GO" id="GO:0000976">
    <property type="term" value="F:transcription cis-regulatory region binding"/>
    <property type="evidence" value="ECO:0007669"/>
    <property type="project" value="TreeGrafter"/>
</dbReference>
<evidence type="ECO:0000256" key="3">
    <source>
        <dbReference type="ARBA" id="ARBA00023163"/>
    </source>
</evidence>
<name>A0A480AIE4_9BURK</name>
<reference evidence="7" key="1">
    <citation type="submission" date="2019-03" db="EMBL/GenBank/DDBJ databases">
        <title>Aquabacterium pictum sp.nov., the first bacteriochlorophyll a-containing freshwater bacterium in the genus Aquabacterium of the class Betaproteobacteria.</title>
        <authorList>
            <person name="Hirose S."/>
            <person name="Tank M."/>
            <person name="Hara E."/>
            <person name="Tamaki H."/>
            <person name="Takaichi S."/>
            <person name="Haruta S."/>
            <person name="Hanada S."/>
        </authorList>
    </citation>
    <scope>NUCLEOTIDE SEQUENCE [LARGE SCALE GENOMIC DNA]</scope>
    <source>
        <strain evidence="7">W35</strain>
    </source>
</reference>